<evidence type="ECO:0000313" key="6">
    <source>
        <dbReference type="Proteomes" id="UP001310890"/>
    </source>
</evidence>
<dbReference type="AlphaFoldDB" id="A0AAN7TGC0"/>
<dbReference type="InterPro" id="IPR029058">
    <property type="entry name" value="AB_hydrolase_fold"/>
</dbReference>
<dbReference type="Proteomes" id="UP001310890">
    <property type="component" value="Unassembled WGS sequence"/>
</dbReference>
<evidence type="ECO:0000256" key="2">
    <source>
        <dbReference type="ARBA" id="ARBA00022801"/>
    </source>
</evidence>
<dbReference type="Pfam" id="PF01764">
    <property type="entry name" value="Lipase_3"/>
    <property type="match status" value="1"/>
</dbReference>
<dbReference type="InterPro" id="IPR051299">
    <property type="entry name" value="AB_hydrolase_lip/est"/>
</dbReference>
<evidence type="ECO:0000256" key="1">
    <source>
        <dbReference type="ARBA" id="ARBA00022729"/>
    </source>
</evidence>
<reference evidence="5" key="1">
    <citation type="submission" date="2023-08" db="EMBL/GenBank/DDBJ databases">
        <title>Black Yeasts Isolated from many extreme environments.</title>
        <authorList>
            <person name="Coleine C."/>
            <person name="Stajich J.E."/>
            <person name="Selbmann L."/>
        </authorList>
    </citation>
    <scope>NUCLEOTIDE SEQUENCE</scope>
    <source>
        <strain evidence="5">CCFEE 5401</strain>
    </source>
</reference>
<gene>
    <name evidence="5" type="ORF">LTR62_001246</name>
</gene>
<dbReference type="PANTHER" id="PTHR46640:SF1">
    <property type="entry name" value="FUNGAL LIPASE-LIKE DOMAIN-CONTAINING PROTEIN-RELATED"/>
    <property type="match status" value="1"/>
</dbReference>
<name>A0AAN7TGC0_9PEZI</name>
<dbReference type="InterPro" id="IPR002921">
    <property type="entry name" value="Fungal_lipase-type"/>
</dbReference>
<sequence length="360" mass="39315">MGLALLCWTHLCIITAAAAAAPAEQSLLVQHAHNDRSASASLFLELEEFARITDITYCVGVAGTGIIKPFECLSRCSDFPAFELVRTWNTGPLLDDSSGYIALDHAKQRLIVAIRGTYSISSALVDLLTLPAEYSPYLGGEGDQPVCHSCSVHAGFQRSWGHTQKMVMDALQDQVASHPSYALHVVGHSLGGVVAGFAGLDMMAHGWQPTITTFGEPRGGNKAFVEWFDARYGLNESTQDRNKLKYRRVTHVDDPIPQVPPTEFGFLPHAGEIYISKAALSPDLADLQHCMGSMDKNCIAGQDPTIGGDLGEHSAGFSLHVPARWKLWNMLFAHRDYFWRLGLCVPGGDPGRYEEHLPRG</sequence>
<dbReference type="PANTHER" id="PTHR46640">
    <property type="entry name" value="TRIACYLGLYCEROL LIPASE, PUTATIVE (AFU_ORTHOLOGUE AFUA_6G06510)-RELATED"/>
    <property type="match status" value="1"/>
</dbReference>
<feature type="domain" description="Fungal lipase-type" evidence="4">
    <location>
        <begin position="111"/>
        <end position="262"/>
    </location>
</feature>
<dbReference type="GO" id="GO:0016787">
    <property type="term" value="F:hydrolase activity"/>
    <property type="evidence" value="ECO:0007669"/>
    <property type="project" value="UniProtKB-KW"/>
</dbReference>
<feature type="chain" id="PRO_5043047817" description="Fungal lipase-type domain-containing protein" evidence="3">
    <location>
        <begin position="20"/>
        <end position="360"/>
    </location>
</feature>
<keyword evidence="1 3" id="KW-0732">Signal</keyword>
<dbReference type="CDD" id="cd00519">
    <property type="entry name" value="Lipase_3"/>
    <property type="match status" value="1"/>
</dbReference>
<accession>A0AAN7TGC0</accession>
<organism evidence="5 6">
    <name type="scientific">Meristemomyces frigidus</name>
    <dbReference type="NCBI Taxonomy" id="1508187"/>
    <lineage>
        <taxon>Eukaryota</taxon>
        <taxon>Fungi</taxon>
        <taxon>Dikarya</taxon>
        <taxon>Ascomycota</taxon>
        <taxon>Pezizomycotina</taxon>
        <taxon>Dothideomycetes</taxon>
        <taxon>Dothideomycetidae</taxon>
        <taxon>Mycosphaerellales</taxon>
        <taxon>Teratosphaeriaceae</taxon>
        <taxon>Meristemomyces</taxon>
    </lineage>
</organism>
<evidence type="ECO:0000256" key="3">
    <source>
        <dbReference type="SAM" id="SignalP"/>
    </source>
</evidence>
<evidence type="ECO:0000259" key="4">
    <source>
        <dbReference type="Pfam" id="PF01764"/>
    </source>
</evidence>
<comment type="caution">
    <text evidence="5">The sequence shown here is derived from an EMBL/GenBank/DDBJ whole genome shotgun (WGS) entry which is preliminary data.</text>
</comment>
<dbReference type="GO" id="GO:0006629">
    <property type="term" value="P:lipid metabolic process"/>
    <property type="evidence" value="ECO:0007669"/>
    <property type="project" value="InterPro"/>
</dbReference>
<feature type="signal peptide" evidence="3">
    <location>
        <begin position="1"/>
        <end position="19"/>
    </location>
</feature>
<dbReference type="EMBL" id="JAVRRL010000120">
    <property type="protein sequence ID" value="KAK5107448.1"/>
    <property type="molecule type" value="Genomic_DNA"/>
</dbReference>
<dbReference type="Gene3D" id="3.40.50.1820">
    <property type="entry name" value="alpha/beta hydrolase"/>
    <property type="match status" value="1"/>
</dbReference>
<dbReference type="SUPFAM" id="SSF53474">
    <property type="entry name" value="alpha/beta-Hydrolases"/>
    <property type="match status" value="1"/>
</dbReference>
<proteinExistence type="predicted"/>
<evidence type="ECO:0000313" key="5">
    <source>
        <dbReference type="EMBL" id="KAK5107448.1"/>
    </source>
</evidence>
<keyword evidence="2" id="KW-0378">Hydrolase</keyword>
<protein>
    <recommendedName>
        <fullName evidence="4">Fungal lipase-type domain-containing protein</fullName>
    </recommendedName>
</protein>